<dbReference type="EMBL" id="QGNW01000527">
    <property type="protein sequence ID" value="RVW68592.1"/>
    <property type="molecule type" value="Genomic_DNA"/>
</dbReference>
<dbReference type="Pfam" id="PF03732">
    <property type="entry name" value="Retrotrans_gag"/>
    <property type="match status" value="1"/>
</dbReference>
<evidence type="ECO:0000259" key="2">
    <source>
        <dbReference type="Pfam" id="PF03732"/>
    </source>
</evidence>
<sequence length="255" mass="29338">MLSMPFNSRIIKYEPPQGFIIPKFSTYDGSSDPFDHIMHYQQLMTLDIGNDMLLCKVFPASLQGQALSWFHRLPANSIDNFQDLSEVFVGQYLCSARHKQNISTFQNIKMQGNETLREFVKRFGQAVLQVESYSMDALLQIFKRSICPGTPFFESLAKNLLQPWTIYSRRASKYSMLEDDVHATTQQVLVPDQAAKSEATRSFKAPNHPRSSNRGHDERRPPLIRTPLTKSYEKLLPIIHDLPGFRWLGLIDRTP</sequence>
<evidence type="ECO:0000313" key="3">
    <source>
        <dbReference type="EMBL" id="RVW68592.1"/>
    </source>
</evidence>
<name>A0A438G8R1_VITVI</name>
<accession>A0A438G8R1</accession>
<evidence type="ECO:0000256" key="1">
    <source>
        <dbReference type="SAM" id="MobiDB-lite"/>
    </source>
</evidence>
<dbReference type="Proteomes" id="UP000288805">
    <property type="component" value="Unassembled WGS sequence"/>
</dbReference>
<feature type="domain" description="Retrotransposon gag" evidence="2">
    <location>
        <begin position="56"/>
        <end position="142"/>
    </location>
</feature>
<reference evidence="3 4" key="1">
    <citation type="journal article" date="2018" name="PLoS Genet.">
        <title>Population sequencing reveals clonal diversity and ancestral inbreeding in the grapevine cultivar Chardonnay.</title>
        <authorList>
            <person name="Roach M.J."/>
            <person name="Johnson D.L."/>
            <person name="Bohlmann J."/>
            <person name="van Vuuren H.J."/>
            <person name="Jones S.J."/>
            <person name="Pretorius I.S."/>
            <person name="Schmidt S.A."/>
            <person name="Borneman A.R."/>
        </authorList>
    </citation>
    <scope>NUCLEOTIDE SEQUENCE [LARGE SCALE GENOMIC DNA]</scope>
    <source>
        <strain evidence="4">cv. Chardonnay</strain>
        <tissue evidence="3">Leaf</tissue>
    </source>
</reference>
<comment type="caution">
    <text evidence="3">The sequence shown here is derived from an EMBL/GenBank/DDBJ whole genome shotgun (WGS) entry which is preliminary data.</text>
</comment>
<organism evidence="3 4">
    <name type="scientific">Vitis vinifera</name>
    <name type="common">Grape</name>
    <dbReference type="NCBI Taxonomy" id="29760"/>
    <lineage>
        <taxon>Eukaryota</taxon>
        <taxon>Viridiplantae</taxon>
        <taxon>Streptophyta</taxon>
        <taxon>Embryophyta</taxon>
        <taxon>Tracheophyta</taxon>
        <taxon>Spermatophyta</taxon>
        <taxon>Magnoliopsida</taxon>
        <taxon>eudicotyledons</taxon>
        <taxon>Gunneridae</taxon>
        <taxon>Pentapetalae</taxon>
        <taxon>rosids</taxon>
        <taxon>Vitales</taxon>
        <taxon>Vitaceae</taxon>
        <taxon>Viteae</taxon>
        <taxon>Vitis</taxon>
    </lineage>
</organism>
<dbReference type="InterPro" id="IPR005162">
    <property type="entry name" value="Retrotrans_gag_dom"/>
</dbReference>
<dbReference type="PANTHER" id="PTHR33223:SF10">
    <property type="entry name" value="AMINOTRANSFERASE-LIKE PLANT MOBILE DOMAIN-CONTAINING PROTEIN"/>
    <property type="match status" value="1"/>
</dbReference>
<dbReference type="AlphaFoldDB" id="A0A438G8R1"/>
<evidence type="ECO:0000313" key="4">
    <source>
        <dbReference type="Proteomes" id="UP000288805"/>
    </source>
</evidence>
<protein>
    <recommendedName>
        <fullName evidence="2">Retrotransposon gag domain-containing protein</fullName>
    </recommendedName>
</protein>
<gene>
    <name evidence="3" type="ORF">CK203_063983</name>
</gene>
<proteinExistence type="predicted"/>
<dbReference type="PANTHER" id="PTHR33223">
    <property type="entry name" value="CCHC-TYPE DOMAIN-CONTAINING PROTEIN"/>
    <property type="match status" value="1"/>
</dbReference>
<feature type="region of interest" description="Disordered" evidence="1">
    <location>
        <begin position="195"/>
        <end position="224"/>
    </location>
</feature>